<dbReference type="Pfam" id="PF03732">
    <property type="entry name" value="Retrotrans_gag"/>
    <property type="match status" value="1"/>
</dbReference>
<sequence>MAHFVETCNNAGTDRDLLIKQFVSSLKDSAFDWYIDLEANSVDSWSDLQNKVFNHFYSARRTVSMIELANQHQRKDEPVLDYINNWRNLSLNYKDTLSKISAVKLCIQGIGNYATFFKQKPKTFGELAT</sequence>
<feature type="domain" description="Retrotransposon gag" evidence="1">
    <location>
        <begin position="22"/>
        <end position="110"/>
    </location>
</feature>
<accession>A0AAW2U9N3</accession>
<reference evidence="2" key="1">
    <citation type="submission" date="2020-06" db="EMBL/GenBank/DDBJ databases">
        <authorList>
            <person name="Li T."/>
            <person name="Hu X."/>
            <person name="Zhang T."/>
            <person name="Song X."/>
            <person name="Zhang H."/>
            <person name="Dai N."/>
            <person name="Sheng W."/>
            <person name="Hou X."/>
            <person name="Wei L."/>
        </authorList>
    </citation>
    <scope>NUCLEOTIDE SEQUENCE</scope>
    <source>
        <strain evidence="2">G02</strain>
        <tissue evidence="2">Leaf</tissue>
    </source>
</reference>
<gene>
    <name evidence="2" type="ORF">Sradi_1558600</name>
</gene>
<dbReference type="PANTHER" id="PTHR33437:SF2">
    <property type="entry name" value="OS06G0361200 PROTEIN"/>
    <property type="match status" value="1"/>
</dbReference>
<evidence type="ECO:0000313" key="2">
    <source>
        <dbReference type="EMBL" id="KAL0413569.1"/>
    </source>
</evidence>
<dbReference type="AlphaFoldDB" id="A0AAW2U9N3"/>
<reference evidence="2" key="2">
    <citation type="journal article" date="2024" name="Plant">
        <title>Genomic evolution and insights into agronomic trait innovations of Sesamum species.</title>
        <authorList>
            <person name="Miao H."/>
            <person name="Wang L."/>
            <person name="Qu L."/>
            <person name="Liu H."/>
            <person name="Sun Y."/>
            <person name="Le M."/>
            <person name="Wang Q."/>
            <person name="Wei S."/>
            <person name="Zheng Y."/>
            <person name="Lin W."/>
            <person name="Duan Y."/>
            <person name="Cao H."/>
            <person name="Xiong S."/>
            <person name="Wang X."/>
            <person name="Wei L."/>
            <person name="Li C."/>
            <person name="Ma Q."/>
            <person name="Ju M."/>
            <person name="Zhao R."/>
            <person name="Li G."/>
            <person name="Mu C."/>
            <person name="Tian Q."/>
            <person name="Mei H."/>
            <person name="Zhang T."/>
            <person name="Gao T."/>
            <person name="Zhang H."/>
        </authorList>
    </citation>
    <scope>NUCLEOTIDE SEQUENCE</scope>
    <source>
        <strain evidence="2">G02</strain>
    </source>
</reference>
<name>A0AAW2U9N3_SESRA</name>
<comment type="caution">
    <text evidence="2">The sequence shown here is derived from an EMBL/GenBank/DDBJ whole genome shotgun (WGS) entry which is preliminary data.</text>
</comment>
<dbReference type="EMBL" id="JACGWJ010000006">
    <property type="protein sequence ID" value="KAL0413569.1"/>
    <property type="molecule type" value="Genomic_DNA"/>
</dbReference>
<organism evidence="2">
    <name type="scientific">Sesamum radiatum</name>
    <name type="common">Black benniseed</name>
    <dbReference type="NCBI Taxonomy" id="300843"/>
    <lineage>
        <taxon>Eukaryota</taxon>
        <taxon>Viridiplantae</taxon>
        <taxon>Streptophyta</taxon>
        <taxon>Embryophyta</taxon>
        <taxon>Tracheophyta</taxon>
        <taxon>Spermatophyta</taxon>
        <taxon>Magnoliopsida</taxon>
        <taxon>eudicotyledons</taxon>
        <taxon>Gunneridae</taxon>
        <taxon>Pentapetalae</taxon>
        <taxon>asterids</taxon>
        <taxon>lamiids</taxon>
        <taxon>Lamiales</taxon>
        <taxon>Pedaliaceae</taxon>
        <taxon>Sesamum</taxon>
    </lineage>
</organism>
<proteinExistence type="predicted"/>
<dbReference type="InterPro" id="IPR005162">
    <property type="entry name" value="Retrotrans_gag_dom"/>
</dbReference>
<protein>
    <recommendedName>
        <fullName evidence="1">Retrotransposon gag domain-containing protein</fullName>
    </recommendedName>
</protein>
<evidence type="ECO:0000259" key="1">
    <source>
        <dbReference type="Pfam" id="PF03732"/>
    </source>
</evidence>
<dbReference type="PANTHER" id="PTHR33437">
    <property type="entry name" value="OS06G0361200 PROTEIN"/>
    <property type="match status" value="1"/>
</dbReference>